<dbReference type="CDD" id="cd01878">
    <property type="entry name" value="HflX"/>
    <property type="match status" value="1"/>
</dbReference>
<accession>A0A7Y0EPL8</accession>
<protein>
    <recommendedName>
        <fullName evidence="6">GTPase HflX</fullName>
    </recommendedName>
    <alternativeName>
        <fullName evidence="6">GTP-binding protein HflX</fullName>
    </alternativeName>
</protein>
<keyword evidence="5 6" id="KW-0342">GTP-binding</keyword>
<reference evidence="9 10" key="1">
    <citation type="submission" date="2020-02" db="EMBL/GenBank/DDBJ databases">
        <title>Characterization of phylogenetic diversity of novel bifidobacterial species isolated in Czech ZOOs.</title>
        <authorList>
            <person name="Lugli G.A."/>
            <person name="Vera N.B."/>
            <person name="Ventura M."/>
        </authorList>
    </citation>
    <scope>NUCLEOTIDE SEQUENCE [LARGE SCALE GENOMIC DNA]</scope>
    <source>
        <strain evidence="9 10">DSM 109957</strain>
    </source>
</reference>
<dbReference type="InterPro" id="IPR032305">
    <property type="entry name" value="GTP-bd_M"/>
</dbReference>
<comment type="subcellular location">
    <subcellularLocation>
        <location evidence="6">Cytoplasm</location>
    </subcellularLocation>
    <text evidence="6">May associate with membranes.</text>
</comment>
<dbReference type="FunFam" id="3.40.50.11060:FF:000001">
    <property type="entry name" value="GTPase HflX"/>
    <property type="match status" value="1"/>
</dbReference>
<dbReference type="GO" id="GO:0046872">
    <property type="term" value="F:metal ion binding"/>
    <property type="evidence" value="ECO:0007669"/>
    <property type="project" value="UniProtKB-KW"/>
</dbReference>
<dbReference type="PANTHER" id="PTHR10229:SF0">
    <property type="entry name" value="GTP-BINDING PROTEIN 6-RELATED"/>
    <property type="match status" value="1"/>
</dbReference>
<proteinExistence type="inferred from homology"/>
<dbReference type="GO" id="GO:0003924">
    <property type="term" value="F:GTPase activity"/>
    <property type="evidence" value="ECO:0007669"/>
    <property type="project" value="UniProtKB-UniRule"/>
</dbReference>
<evidence type="ECO:0000256" key="1">
    <source>
        <dbReference type="ARBA" id="ARBA00022490"/>
    </source>
</evidence>
<keyword evidence="3 6" id="KW-0547">Nucleotide-binding</keyword>
<dbReference type="SUPFAM" id="SSF52540">
    <property type="entry name" value="P-loop containing nucleoside triphosphate hydrolases"/>
    <property type="match status" value="1"/>
</dbReference>
<dbReference type="GO" id="GO:0005525">
    <property type="term" value="F:GTP binding"/>
    <property type="evidence" value="ECO:0007669"/>
    <property type="project" value="UniProtKB-UniRule"/>
</dbReference>
<keyword evidence="10" id="KW-1185">Reference proteome</keyword>
<dbReference type="Pfam" id="PF01926">
    <property type="entry name" value="MMR_HSR1"/>
    <property type="match status" value="1"/>
</dbReference>
<evidence type="ECO:0000256" key="4">
    <source>
        <dbReference type="ARBA" id="ARBA00022842"/>
    </source>
</evidence>
<dbReference type="NCBIfam" id="TIGR03156">
    <property type="entry name" value="GTP_HflX"/>
    <property type="match status" value="1"/>
</dbReference>
<keyword evidence="1 6" id="KW-0963">Cytoplasm</keyword>
<dbReference type="InterPro" id="IPR025121">
    <property type="entry name" value="GTPase_HflX_N"/>
</dbReference>
<evidence type="ECO:0000313" key="9">
    <source>
        <dbReference type="EMBL" id="NMM92936.1"/>
    </source>
</evidence>
<dbReference type="Pfam" id="PF16360">
    <property type="entry name" value="GTP-bdg_M"/>
    <property type="match status" value="1"/>
</dbReference>
<feature type="compositionally biased region" description="Low complexity" evidence="7">
    <location>
        <begin position="46"/>
        <end position="61"/>
    </location>
</feature>
<dbReference type="PANTHER" id="PTHR10229">
    <property type="entry name" value="GTP-BINDING PROTEIN HFLX"/>
    <property type="match status" value="1"/>
</dbReference>
<dbReference type="InterPro" id="IPR027417">
    <property type="entry name" value="P-loop_NTPase"/>
</dbReference>
<evidence type="ECO:0000256" key="2">
    <source>
        <dbReference type="ARBA" id="ARBA00022723"/>
    </source>
</evidence>
<keyword evidence="2" id="KW-0479">Metal-binding</keyword>
<organism evidence="9 10">
    <name type="scientific">Bifidobacterium oedipodis</name>
    <dbReference type="NCBI Taxonomy" id="2675322"/>
    <lineage>
        <taxon>Bacteria</taxon>
        <taxon>Bacillati</taxon>
        <taxon>Actinomycetota</taxon>
        <taxon>Actinomycetes</taxon>
        <taxon>Bifidobacteriales</taxon>
        <taxon>Bifidobacteriaceae</taxon>
        <taxon>Bifidobacterium</taxon>
    </lineage>
</organism>
<dbReference type="Proteomes" id="UP000532194">
    <property type="component" value="Unassembled WGS sequence"/>
</dbReference>
<dbReference type="InterPro" id="IPR006073">
    <property type="entry name" value="GTP-bd"/>
</dbReference>
<comment type="function">
    <text evidence="6">GTPase that associates with the 50S ribosomal subunit and may have a role during protein synthesis or ribosome biogenesis.</text>
</comment>
<feature type="compositionally biased region" description="Gly residues" evidence="7">
    <location>
        <begin position="270"/>
        <end position="282"/>
    </location>
</feature>
<dbReference type="Gene3D" id="3.40.50.300">
    <property type="entry name" value="P-loop containing nucleotide triphosphate hydrolases"/>
    <property type="match status" value="1"/>
</dbReference>
<dbReference type="Gene3D" id="3.40.50.11060">
    <property type="entry name" value="GTPase HflX, N-terminal domain"/>
    <property type="match status" value="1"/>
</dbReference>
<dbReference type="GO" id="GO:0043022">
    <property type="term" value="F:ribosome binding"/>
    <property type="evidence" value="ECO:0007669"/>
    <property type="project" value="TreeGrafter"/>
</dbReference>
<evidence type="ECO:0000256" key="5">
    <source>
        <dbReference type="ARBA" id="ARBA00023134"/>
    </source>
</evidence>
<dbReference type="InterPro" id="IPR016496">
    <property type="entry name" value="GTPase_HflX"/>
</dbReference>
<gene>
    <name evidence="6" type="primary">hflX</name>
    <name evidence="9" type="ORF">G1C95_0121</name>
</gene>
<dbReference type="AlphaFoldDB" id="A0A7Y0EPL8"/>
<comment type="caution">
    <text evidence="9">The sequence shown here is derived from an EMBL/GenBank/DDBJ whole genome shotgun (WGS) entry which is preliminary data.</text>
</comment>
<evidence type="ECO:0000256" key="3">
    <source>
        <dbReference type="ARBA" id="ARBA00022741"/>
    </source>
</evidence>
<dbReference type="GO" id="GO:0005737">
    <property type="term" value="C:cytoplasm"/>
    <property type="evidence" value="ECO:0007669"/>
    <property type="project" value="UniProtKB-SubCell"/>
</dbReference>
<sequence length="576" mass="62149">MEYFTHNDDGRILTDDLNTAQTQDMAMQLETMQPQTAQPTRDEIMADSPASAAAADNADPASGHRDVLGEQSEVLLDEGARGVDFDNSGDEAWQERESRNQLKHVEGLGELQDVTEVEYRKVRLERVVLVGVWSRANTTEAKAEESLRELAALAETAGAVVCDGLLQHRLRPDSATYVGSGKAKEIADIVAIKEADTIVVDDDLPPSQRRALEDATKVKVVDRTAVILDIFAQHATSREGKAQVELAQLQYMLPRLRGWGGSLSRQAGGQAAGQNGGIGSRGPGETQIEMDRRVIRTRIARLKKQIRQMAPAREVKRGSRRRFGLPTVAVVGYTNAGKSSLTNRLTGSAELVENALFATLDTAVRRAKTRDGRAYAYVDTVGFVRRLPTQLVEAFKSTLEEVAEADIILHVVDGSHPDPFSQIDAVNDVLADIDGTAAIPRITVFNKADQIDQSTRQRLAALEPEAHIVSAYNGEGLDELRAAVEALLPVPHVHVRALLPYTAGSLLSRVREYGNVSTVDYRDDGVLLEADVDSHLAAHIIEQSIDDGADDHAAGIDDAVAGAGAGTAAGTVAEEA</sequence>
<comment type="similarity">
    <text evidence="6">Belongs to the TRAFAC class OBG-HflX-like GTPase superfamily. HflX GTPase family.</text>
</comment>
<dbReference type="Pfam" id="PF13167">
    <property type="entry name" value="GTP-bdg_N"/>
    <property type="match status" value="1"/>
</dbReference>
<feature type="domain" description="Hflx-type G" evidence="8">
    <location>
        <begin position="326"/>
        <end position="492"/>
    </location>
</feature>
<evidence type="ECO:0000259" key="8">
    <source>
        <dbReference type="PROSITE" id="PS51705"/>
    </source>
</evidence>
<dbReference type="InterPro" id="IPR042108">
    <property type="entry name" value="GTPase_HflX_N_sf"/>
</dbReference>
<dbReference type="Gene3D" id="6.10.250.2860">
    <property type="match status" value="1"/>
</dbReference>
<name>A0A7Y0EPL8_9BIFI</name>
<keyword evidence="4" id="KW-0460">Magnesium</keyword>
<dbReference type="HAMAP" id="MF_00900">
    <property type="entry name" value="GTPase_HflX"/>
    <property type="match status" value="1"/>
</dbReference>
<feature type="region of interest" description="Disordered" evidence="7">
    <location>
        <begin position="264"/>
        <end position="290"/>
    </location>
</feature>
<feature type="region of interest" description="Disordered" evidence="7">
    <location>
        <begin position="33"/>
        <end position="65"/>
    </location>
</feature>
<dbReference type="InterPro" id="IPR030394">
    <property type="entry name" value="G_HFLX_dom"/>
</dbReference>
<evidence type="ECO:0000256" key="7">
    <source>
        <dbReference type="SAM" id="MobiDB-lite"/>
    </source>
</evidence>
<dbReference type="PROSITE" id="PS51705">
    <property type="entry name" value="G_HFLX"/>
    <property type="match status" value="1"/>
</dbReference>
<evidence type="ECO:0000313" key="10">
    <source>
        <dbReference type="Proteomes" id="UP000532194"/>
    </source>
</evidence>
<dbReference type="PRINTS" id="PR00326">
    <property type="entry name" value="GTP1OBG"/>
</dbReference>
<comment type="subunit">
    <text evidence="6">Monomer. Associates with the 50S ribosomal subunit.</text>
</comment>
<evidence type="ECO:0000256" key="6">
    <source>
        <dbReference type="HAMAP-Rule" id="MF_00900"/>
    </source>
</evidence>
<feature type="region of interest" description="Disordered" evidence="7">
    <location>
        <begin position="78"/>
        <end position="98"/>
    </location>
</feature>
<dbReference type="EMBL" id="JAAIII010000001">
    <property type="protein sequence ID" value="NMM92936.1"/>
    <property type="molecule type" value="Genomic_DNA"/>
</dbReference>